<dbReference type="AlphaFoldDB" id="A0A1I1S5A8"/>
<evidence type="ECO:0000313" key="2">
    <source>
        <dbReference type="Proteomes" id="UP000243950"/>
    </source>
</evidence>
<proteinExistence type="predicted"/>
<keyword evidence="2" id="KW-1185">Reference proteome</keyword>
<protein>
    <recommendedName>
        <fullName evidence="3">Rod shape-determining protein MreB</fullName>
    </recommendedName>
</protein>
<reference evidence="2" key="1">
    <citation type="submission" date="2016-10" db="EMBL/GenBank/DDBJ databases">
        <authorList>
            <person name="Varghese N."/>
            <person name="Submissions S."/>
        </authorList>
    </citation>
    <scope>NUCLEOTIDE SEQUENCE [LARGE SCALE GENOMIC DNA]</scope>
    <source>
        <strain evidence="2">JCM 2783</strain>
    </source>
</reference>
<evidence type="ECO:0008006" key="3">
    <source>
        <dbReference type="Google" id="ProtNLM"/>
    </source>
</evidence>
<organism evidence="1 2">
    <name type="scientific">Pseudomonas straminea</name>
    <dbReference type="NCBI Taxonomy" id="47882"/>
    <lineage>
        <taxon>Bacteria</taxon>
        <taxon>Pseudomonadati</taxon>
        <taxon>Pseudomonadota</taxon>
        <taxon>Gammaproteobacteria</taxon>
        <taxon>Pseudomonadales</taxon>
        <taxon>Pseudomonadaceae</taxon>
        <taxon>Phytopseudomonas</taxon>
    </lineage>
</organism>
<evidence type="ECO:0000313" key="1">
    <source>
        <dbReference type="EMBL" id="SFD38993.1"/>
    </source>
</evidence>
<dbReference type="EMBL" id="FOMO01000001">
    <property type="protein sequence ID" value="SFD38993.1"/>
    <property type="molecule type" value="Genomic_DNA"/>
</dbReference>
<sequence length="136" mass="15042">MLCVEWGLSQTANRTVANTFYLRIACNHLHLTHLESSRVAVVEADPPFSNQRLLVADFSIADRLIKETVQSLMPKRLAFLNAAPKLLIQPLEMLEGGLSQVEERILMELGMGAGARKVVVHVGEILDAAGVRIRLK</sequence>
<name>A0A1I1S5A8_PSEOC</name>
<gene>
    <name evidence="1" type="ORF">SAMN05216372_101543</name>
</gene>
<dbReference type="Proteomes" id="UP000243950">
    <property type="component" value="Unassembled WGS sequence"/>
</dbReference>
<accession>A0A1I1S5A8</accession>